<dbReference type="GO" id="GO:0005509">
    <property type="term" value="F:calcium ion binding"/>
    <property type="evidence" value="ECO:0007669"/>
    <property type="project" value="TreeGrafter"/>
</dbReference>
<gene>
    <name evidence="5" type="ORF">SMD44_04072</name>
</gene>
<proteinExistence type="inferred from homology"/>
<dbReference type="Pfam" id="PF08450">
    <property type="entry name" value="SGL"/>
    <property type="match status" value="1"/>
</dbReference>
<dbReference type="STRING" id="67267.GCA_000716675_06583"/>
<accession>A0A1Z1WDX0</accession>
<dbReference type="RefSeq" id="WP_087884806.1">
    <property type="nucleotide sequence ID" value="NZ_CP021748.1"/>
</dbReference>
<feature type="binding site" evidence="3">
    <location>
        <position position="143"/>
    </location>
    <ligand>
        <name>a divalent metal cation</name>
        <dbReference type="ChEBI" id="CHEBI:60240"/>
    </ligand>
</feature>
<dbReference type="OrthoDB" id="2633250at2"/>
<protein>
    <recommendedName>
        <fullName evidence="4">SMP-30/Gluconolactonase/LRE-like region domain-containing protein</fullName>
    </recommendedName>
</protein>
<dbReference type="SUPFAM" id="SSF63829">
    <property type="entry name" value="Calcium-dependent phosphotriesterase"/>
    <property type="match status" value="1"/>
</dbReference>
<feature type="binding site" evidence="3">
    <location>
        <position position="117"/>
    </location>
    <ligand>
        <name>substrate</name>
    </ligand>
</feature>
<feature type="active site" description="Proton donor/acceptor" evidence="2">
    <location>
        <position position="193"/>
    </location>
</feature>
<evidence type="ECO:0000256" key="2">
    <source>
        <dbReference type="PIRSR" id="PIRSR605511-1"/>
    </source>
</evidence>
<dbReference type="EMBL" id="CP021748">
    <property type="protein sequence ID" value="ARX84627.1"/>
    <property type="molecule type" value="Genomic_DNA"/>
</dbReference>
<evidence type="ECO:0000259" key="4">
    <source>
        <dbReference type="Pfam" id="PF08450"/>
    </source>
</evidence>
<dbReference type="KEGG" id="salf:SMD44_04072"/>
<dbReference type="InterPro" id="IPR013658">
    <property type="entry name" value="SGL"/>
</dbReference>
<name>A0A1Z1WDX0_9ACTN</name>
<dbReference type="GO" id="GO:0004341">
    <property type="term" value="F:gluconolactonase activity"/>
    <property type="evidence" value="ECO:0007669"/>
    <property type="project" value="TreeGrafter"/>
</dbReference>
<dbReference type="InterPro" id="IPR005511">
    <property type="entry name" value="SMP-30"/>
</dbReference>
<dbReference type="Proteomes" id="UP000195880">
    <property type="component" value="Chromosome"/>
</dbReference>
<sequence length="282" mass="29768">MTVEVVLRAAAAFGECPTWDAADGSLLWVDLNRCEAHRLRPADGSDTALRFDQPVAAAKPRAGRAGGLVLTLRDGVAVTGPDGAVHMVTDWSAEGVRGNDTGVDRRGRLWVGTVAGDAAPGWLGRLSGDGATHRVVTDTRLSNGIAWSPDDRRMYFVDTPTRRVDVLDYDLASGTAVNRRPFVDLADAEGVPDGLCVDADGGVWVALFRGGAVRRYTPEGRLDREIRFPVSLTTACGFGGPDLTELYVTSARRAPEHDEPLAGSVFVVTGVGQGVAAPAFAG</sequence>
<dbReference type="AlphaFoldDB" id="A0A1Z1WDX0"/>
<keyword evidence="3" id="KW-0862">Zinc</keyword>
<comment type="similarity">
    <text evidence="1">Belongs to the SMP-30/CGR1 family.</text>
</comment>
<keyword evidence="6" id="KW-1185">Reference proteome</keyword>
<feature type="binding site" evidence="3">
    <location>
        <position position="15"/>
    </location>
    <ligand>
        <name>a divalent metal cation</name>
        <dbReference type="ChEBI" id="CHEBI:60240"/>
    </ligand>
</feature>
<dbReference type="PRINTS" id="PR01790">
    <property type="entry name" value="SMP30FAMILY"/>
</dbReference>
<feature type="binding site" evidence="3">
    <location>
        <position position="193"/>
    </location>
    <ligand>
        <name>a divalent metal cation</name>
        <dbReference type="ChEBI" id="CHEBI:60240"/>
    </ligand>
</feature>
<dbReference type="GO" id="GO:0019853">
    <property type="term" value="P:L-ascorbic acid biosynthetic process"/>
    <property type="evidence" value="ECO:0007669"/>
    <property type="project" value="TreeGrafter"/>
</dbReference>
<evidence type="ECO:0000313" key="6">
    <source>
        <dbReference type="Proteomes" id="UP000195880"/>
    </source>
</evidence>
<evidence type="ECO:0000256" key="1">
    <source>
        <dbReference type="ARBA" id="ARBA00008853"/>
    </source>
</evidence>
<feature type="domain" description="SMP-30/Gluconolactonase/LRE-like region" evidence="4">
    <location>
        <begin position="13"/>
        <end position="252"/>
    </location>
</feature>
<evidence type="ECO:0000313" key="5">
    <source>
        <dbReference type="EMBL" id="ARX84627.1"/>
    </source>
</evidence>
<evidence type="ECO:0000256" key="3">
    <source>
        <dbReference type="PIRSR" id="PIRSR605511-2"/>
    </source>
</evidence>
<dbReference type="PANTHER" id="PTHR10907">
    <property type="entry name" value="REGUCALCIN"/>
    <property type="match status" value="1"/>
</dbReference>
<comment type="cofactor">
    <cofactor evidence="3">
        <name>Zn(2+)</name>
        <dbReference type="ChEBI" id="CHEBI:29105"/>
    </cofactor>
    <text evidence="3">Binds 1 divalent metal cation per subunit.</text>
</comment>
<reference evidence="5 6" key="1">
    <citation type="submission" date="2017-05" db="EMBL/GenBank/DDBJ databases">
        <title>Streptomyces alboflavus Genome sequencing and assembly.</title>
        <authorList>
            <person name="Wang Y."/>
            <person name="Du B."/>
            <person name="Ding Y."/>
            <person name="Liu H."/>
            <person name="Hou Q."/>
            <person name="Liu K."/>
            <person name="Wang C."/>
            <person name="Yao L."/>
        </authorList>
    </citation>
    <scope>NUCLEOTIDE SEQUENCE [LARGE SCALE GENOMIC DNA]</scope>
    <source>
        <strain evidence="5 6">MDJK44</strain>
    </source>
</reference>
<feature type="binding site" evidence="3">
    <location>
        <position position="99"/>
    </location>
    <ligand>
        <name>substrate</name>
    </ligand>
</feature>
<dbReference type="eggNOG" id="COG3386">
    <property type="taxonomic scope" value="Bacteria"/>
</dbReference>
<feature type="binding site" evidence="3">
    <location>
        <position position="97"/>
    </location>
    <ligand>
        <name>substrate</name>
    </ligand>
</feature>
<keyword evidence="3" id="KW-0479">Metal-binding</keyword>
<dbReference type="PANTHER" id="PTHR10907:SF47">
    <property type="entry name" value="REGUCALCIN"/>
    <property type="match status" value="1"/>
</dbReference>
<organism evidence="5 6">
    <name type="scientific">Streptomyces alboflavus</name>
    <dbReference type="NCBI Taxonomy" id="67267"/>
    <lineage>
        <taxon>Bacteria</taxon>
        <taxon>Bacillati</taxon>
        <taxon>Actinomycetota</taxon>
        <taxon>Actinomycetes</taxon>
        <taxon>Kitasatosporales</taxon>
        <taxon>Streptomycetaceae</taxon>
        <taxon>Streptomyces</taxon>
    </lineage>
</organism>
<dbReference type="Gene3D" id="2.120.10.30">
    <property type="entry name" value="TolB, C-terminal domain"/>
    <property type="match status" value="1"/>
</dbReference>
<dbReference type="InterPro" id="IPR011042">
    <property type="entry name" value="6-blade_b-propeller_TolB-like"/>
</dbReference>